<evidence type="ECO:0000259" key="2">
    <source>
        <dbReference type="PROSITE" id="PS50994"/>
    </source>
</evidence>
<dbReference type="InterPro" id="IPR050951">
    <property type="entry name" value="Retrovirus_Pol_polyprotein"/>
</dbReference>
<dbReference type="PANTHER" id="PTHR37984">
    <property type="entry name" value="PROTEIN CBG26694"/>
    <property type="match status" value="1"/>
</dbReference>
<gene>
    <name evidence="3" type="ORF">V9T40_011005</name>
</gene>
<dbReference type="AlphaFoldDB" id="A0AAN9T624"/>
<name>A0AAN9T624_9HEMI</name>
<evidence type="ECO:0000313" key="4">
    <source>
        <dbReference type="Proteomes" id="UP001367676"/>
    </source>
</evidence>
<proteinExistence type="predicted"/>
<sequence length="428" mass="48688">MDTDCSANFDAKIRDLFTSKGRNNVFLTRAKYLEVIEQVKCAKNKSAGKTPRDYYLLNRYDVITIADEEKLIAPITGNSSKPLKYFVNADDVFTILRETHLQIGHGGRNRMMAALKERYMNITTQMVVIFINLCEICQKKAKAPKKGVGMRPMVFSEMNYLCQIDLIDMQANADGIYKFILVYQDYLTKFIILRPLHEECACEVAHKLIDIFTIFGAANILQSDNGHEFISQVVEEVCSIWPELKIVHGKPHHSHNQESVECAKQDIKNMLSGWLHENNTTKWSQGLRFVQLMKNKAYHSGIKATPYEAMFGTAIKMRLDFTSIAQSILSLKTVHTEEQLKELLVSISTVQEKIECENDSYASSYNMAEECKADAVHVGRRTAAIKRTRAGAKEVFNQQAVKMMKLSEGRDIDTEIDKTVHIPIPDID</sequence>
<dbReference type="GO" id="GO:0003676">
    <property type="term" value="F:nucleic acid binding"/>
    <property type="evidence" value="ECO:0007669"/>
    <property type="project" value="InterPro"/>
</dbReference>
<dbReference type="Proteomes" id="UP001367676">
    <property type="component" value="Unassembled WGS sequence"/>
</dbReference>
<accession>A0AAN9T624</accession>
<dbReference type="EMBL" id="JBBCAQ010000037">
    <property type="protein sequence ID" value="KAK7573814.1"/>
    <property type="molecule type" value="Genomic_DNA"/>
</dbReference>
<dbReference type="InterPro" id="IPR001584">
    <property type="entry name" value="Integrase_cat-core"/>
</dbReference>
<comment type="caution">
    <text evidence="3">The sequence shown here is derived from an EMBL/GenBank/DDBJ whole genome shotgun (WGS) entry which is preliminary data.</text>
</comment>
<dbReference type="Gene3D" id="3.30.420.10">
    <property type="entry name" value="Ribonuclease H-like superfamily/Ribonuclease H"/>
    <property type="match status" value="1"/>
</dbReference>
<dbReference type="SUPFAM" id="SSF53098">
    <property type="entry name" value="Ribonuclease H-like"/>
    <property type="match status" value="1"/>
</dbReference>
<protein>
    <recommendedName>
        <fullName evidence="1">RNA-directed DNA polymerase</fullName>
        <ecNumber evidence="1">2.7.7.49</ecNumber>
    </recommendedName>
</protein>
<dbReference type="GO" id="GO:0003964">
    <property type="term" value="F:RNA-directed DNA polymerase activity"/>
    <property type="evidence" value="ECO:0007669"/>
    <property type="project" value="UniProtKB-EC"/>
</dbReference>
<dbReference type="GO" id="GO:0015074">
    <property type="term" value="P:DNA integration"/>
    <property type="evidence" value="ECO:0007669"/>
    <property type="project" value="InterPro"/>
</dbReference>
<dbReference type="InterPro" id="IPR036397">
    <property type="entry name" value="RNaseH_sf"/>
</dbReference>
<organism evidence="3 4">
    <name type="scientific">Parthenolecanium corni</name>
    <dbReference type="NCBI Taxonomy" id="536013"/>
    <lineage>
        <taxon>Eukaryota</taxon>
        <taxon>Metazoa</taxon>
        <taxon>Ecdysozoa</taxon>
        <taxon>Arthropoda</taxon>
        <taxon>Hexapoda</taxon>
        <taxon>Insecta</taxon>
        <taxon>Pterygota</taxon>
        <taxon>Neoptera</taxon>
        <taxon>Paraneoptera</taxon>
        <taxon>Hemiptera</taxon>
        <taxon>Sternorrhyncha</taxon>
        <taxon>Coccoidea</taxon>
        <taxon>Coccidae</taxon>
        <taxon>Parthenolecanium</taxon>
    </lineage>
</organism>
<dbReference type="PANTHER" id="PTHR37984:SF5">
    <property type="entry name" value="PROTEIN NYNRIN-LIKE"/>
    <property type="match status" value="1"/>
</dbReference>
<evidence type="ECO:0000313" key="3">
    <source>
        <dbReference type="EMBL" id="KAK7573814.1"/>
    </source>
</evidence>
<feature type="domain" description="Integrase catalytic" evidence="2">
    <location>
        <begin position="148"/>
        <end position="314"/>
    </location>
</feature>
<reference evidence="3 4" key="1">
    <citation type="submission" date="2024-03" db="EMBL/GenBank/DDBJ databases">
        <title>Adaptation during the transition from Ophiocordyceps entomopathogen to insect associate is accompanied by gene loss and intensified selection.</title>
        <authorList>
            <person name="Ward C.M."/>
            <person name="Onetto C.A."/>
            <person name="Borneman A.R."/>
        </authorList>
    </citation>
    <scope>NUCLEOTIDE SEQUENCE [LARGE SCALE GENOMIC DNA]</scope>
    <source>
        <strain evidence="3">AWRI1</strain>
        <tissue evidence="3">Single Adult Female</tissue>
    </source>
</reference>
<dbReference type="PROSITE" id="PS50994">
    <property type="entry name" value="INTEGRASE"/>
    <property type="match status" value="1"/>
</dbReference>
<dbReference type="Pfam" id="PF17921">
    <property type="entry name" value="Integrase_H2C2"/>
    <property type="match status" value="1"/>
</dbReference>
<evidence type="ECO:0000256" key="1">
    <source>
        <dbReference type="ARBA" id="ARBA00012493"/>
    </source>
</evidence>
<dbReference type="EC" id="2.7.7.49" evidence="1"/>
<dbReference type="InterPro" id="IPR041588">
    <property type="entry name" value="Integrase_H2C2"/>
</dbReference>
<keyword evidence="4" id="KW-1185">Reference proteome</keyword>
<dbReference type="InterPro" id="IPR012337">
    <property type="entry name" value="RNaseH-like_sf"/>
</dbReference>